<keyword evidence="11" id="KW-1185">Reference proteome</keyword>
<feature type="transmembrane region" description="Helical" evidence="8">
    <location>
        <begin position="104"/>
        <end position="128"/>
    </location>
</feature>
<protein>
    <submittedName>
        <fullName evidence="10">Spermidine/putrescine transport system permease protein</fullName>
    </submittedName>
</protein>
<feature type="transmembrane region" description="Helical" evidence="8">
    <location>
        <begin position="179"/>
        <end position="200"/>
    </location>
</feature>
<sequence>MTTSRLLGRSGLVVLAVLTAVYLVAPVFVVVPTSFNDSSFLEFPPKQLSLRWYESFFTDPAWVNSALNSLQIGLWVTVLAAVLGTAAALAVVRGRYPLRAAVSALLVAPILVPYVILGLAVYAVFLQLGLTQTILGFVLVHTALAVPFVVINVSSALVSFDDRLEMAAMSLGANRFSTFVRVTLPNILPSVAAGALFAFITSFDEVVTSIFLAGPDVSTLPVQMWSGVRVQIDPTVAAVSTMLLLITLALFATAGLVRALGTRRAQKALAADA</sequence>
<comment type="subcellular location">
    <subcellularLocation>
        <location evidence="1">Cell inner membrane</location>
        <topology evidence="1">Multi-pass membrane protein</topology>
    </subcellularLocation>
    <subcellularLocation>
        <location evidence="8">Cell membrane</location>
        <topology evidence="8">Multi-pass membrane protein</topology>
    </subcellularLocation>
</comment>
<feature type="domain" description="ABC transmembrane type-1" evidence="9">
    <location>
        <begin position="66"/>
        <end position="254"/>
    </location>
</feature>
<dbReference type="Proteomes" id="UP001183648">
    <property type="component" value="Unassembled WGS sequence"/>
</dbReference>
<feature type="transmembrane region" description="Helical" evidence="8">
    <location>
        <begin position="12"/>
        <end position="35"/>
    </location>
</feature>
<keyword evidence="4" id="KW-0997">Cell inner membrane</keyword>
<proteinExistence type="inferred from homology"/>
<evidence type="ECO:0000256" key="7">
    <source>
        <dbReference type="ARBA" id="ARBA00023136"/>
    </source>
</evidence>
<evidence type="ECO:0000256" key="4">
    <source>
        <dbReference type="ARBA" id="ARBA00022519"/>
    </source>
</evidence>
<dbReference type="EMBL" id="JAVDYG010000001">
    <property type="protein sequence ID" value="MDR7363186.1"/>
    <property type="molecule type" value="Genomic_DNA"/>
</dbReference>
<feature type="transmembrane region" description="Helical" evidence="8">
    <location>
        <begin position="235"/>
        <end position="257"/>
    </location>
</feature>
<keyword evidence="6 8" id="KW-1133">Transmembrane helix</keyword>
<evidence type="ECO:0000256" key="3">
    <source>
        <dbReference type="ARBA" id="ARBA00022475"/>
    </source>
</evidence>
<dbReference type="PANTHER" id="PTHR43357">
    <property type="entry name" value="INNER MEMBRANE ABC TRANSPORTER PERMEASE PROTEIN YDCV"/>
    <property type="match status" value="1"/>
</dbReference>
<name>A0ABU2BXQ3_9ACTN</name>
<dbReference type="SUPFAM" id="SSF161098">
    <property type="entry name" value="MetI-like"/>
    <property type="match status" value="1"/>
</dbReference>
<comment type="caution">
    <text evidence="10">The sequence shown here is derived from an EMBL/GenBank/DDBJ whole genome shotgun (WGS) entry which is preliminary data.</text>
</comment>
<dbReference type="InterPro" id="IPR000515">
    <property type="entry name" value="MetI-like"/>
</dbReference>
<dbReference type="InterPro" id="IPR035906">
    <property type="entry name" value="MetI-like_sf"/>
</dbReference>
<dbReference type="RefSeq" id="WP_310303248.1">
    <property type="nucleotide sequence ID" value="NZ_BAAAPS010000003.1"/>
</dbReference>
<comment type="similarity">
    <text evidence="8">Belongs to the binding-protein-dependent transport system permease family.</text>
</comment>
<organism evidence="10 11">
    <name type="scientific">Nocardioides marmoribigeumensis</name>
    <dbReference type="NCBI Taxonomy" id="433649"/>
    <lineage>
        <taxon>Bacteria</taxon>
        <taxon>Bacillati</taxon>
        <taxon>Actinomycetota</taxon>
        <taxon>Actinomycetes</taxon>
        <taxon>Propionibacteriales</taxon>
        <taxon>Nocardioidaceae</taxon>
        <taxon>Nocardioides</taxon>
    </lineage>
</organism>
<evidence type="ECO:0000256" key="8">
    <source>
        <dbReference type="RuleBase" id="RU363032"/>
    </source>
</evidence>
<feature type="transmembrane region" description="Helical" evidence="8">
    <location>
        <begin position="72"/>
        <end position="92"/>
    </location>
</feature>
<evidence type="ECO:0000259" key="9">
    <source>
        <dbReference type="PROSITE" id="PS50928"/>
    </source>
</evidence>
<evidence type="ECO:0000313" key="10">
    <source>
        <dbReference type="EMBL" id="MDR7363186.1"/>
    </source>
</evidence>
<evidence type="ECO:0000256" key="1">
    <source>
        <dbReference type="ARBA" id="ARBA00004429"/>
    </source>
</evidence>
<keyword evidence="2 8" id="KW-0813">Transport</keyword>
<dbReference type="CDD" id="cd06261">
    <property type="entry name" value="TM_PBP2"/>
    <property type="match status" value="1"/>
</dbReference>
<evidence type="ECO:0000313" key="11">
    <source>
        <dbReference type="Proteomes" id="UP001183648"/>
    </source>
</evidence>
<dbReference type="Pfam" id="PF00528">
    <property type="entry name" value="BPD_transp_1"/>
    <property type="match status" value="1"/>
</dbReference>
<gene>
    <name evidence="10" type="ORF">J2S63_002739</name>
</gene>
<reference evidence="10 11" key="1">
    <citation type="submission" date="2023-07" db="EMBL/GenBank/DDBJ databases">
        <title>Sequencing the genomes of 1000 actinobacteria strains.</title>
        <authorList>
            <person name="Klenk H.-P."/>
        </authorList>
    </citation>
    <scope>NUCLEOTIDE SEQUENCE [LARGE SCALE GENOMIC DNA]</scope>
    <source>
        <strain evidence="10 11">DSM 19426</strain>
    </source>
</reference>
<feature type="transmembrane region" description="Helical" evidence="8">
    <location>
        <begin position="134"/>
        <end position="158"/>
    </location>
</feature>
<keyword evidence="5 8" id="KW-0812">Transmembrane</keyword>
<keyword evidence="7 8" id="KW-0472">Membrane</keyword>
<dbReference type="Gene3D" id="1.10.3720.10">
    <property type="entry name" value="MetI-like"/>
    <property type="match status" value="1"/>
</dbReference>
<evidence type="ECO:0000256" key="6">
    <source>
        <dbReference type="ARBA" id="ARBA00022989"/>
    </source>
</evidence>
<evidence type="ECO:0000256" key="5">
    <source>
        <dbReference type="ARBA" id="ARBA00022692"/>
    </source>
</evidence>
<dbReference type="PROSITE" id="PS50928">
    <property type="entry name" value="ABC_TM1"/>
    <property type="match status" value="1"/>
</dbReference>
<dbReference type="PANTHER" id="PTHR43357:SF4">
    <property type="entry name" value="INNER MEMBRANE ABC TRANSPORTER PERMEASE PROTEIN YDCV"/>
    <property type="match status" value="1"/>
</dbReference>
<accession>A0ABU2BXQ3</accession>
<evidence type="ECO:0000256" key="2">
    <source>
        <dbReference type="ARBA" id="ARBA00022448"/>
    </source>
</evidence>
<keyword evidence="3" id="KW-1003">Cell membrane</keyword>